<sequence>MDELATTTTMALAEDENTRCLAKRSERQSNRARFAAAFGGNCWQVVCAFRVRNVQRLFMQMKRETVVGNRAVPSADADAGPAVGSGSGSGSSCSCGLPSGCHVGQQMRPSNNKELVLQHVNALIL</sequence>
<name>A0A484BEF5_DRONA</name>
<dbReference type="AlphaFoldDB" id="A0A484BEF5"/>
<organism evidence="1 2">
    <name type="scientific">Drosophila navojoa</name>
    <name type="common">Fruit fly</name>
    <dbReference type="NCBI Taxonomy" id="7232"/>
    <lineage>
        <taxon>Eukaryota</taxon>
        <taxon>Metazoa</taxon>
        <taxon>Ecdysozoa</taxon>
        <taxon>Arthropoda</taxon>
        <taxon>Hexapoda</taxon>
        <taxon>Insecta</taxon>
        <taxon>Pterygota</taxon>
        <taxon>Neoptera</taxon>
        <taxon>Endopterygota</taxon>
        <taxon>Diptera</taxon>
        <taxon>Brachycera</taxon>
        <taxon>Muscomorpha</taxon>
        <taxon>Ephydroidea</taxon>
        <taxon>Drosophilidae</taxon>
        <taxon>Drosophila</taxon>
    </lineage>
</organism>
<evidence type="ECO:0000313" key="1">
    <source>
        <dbReference type="EMBL" id="TDG47163.1"/>
    </source>
</evidence>
<accession>A0A484BEF5</accession>
<protein>
    <submittedName>
        <fullName evidence="1">Uncharacterized protein</fullName>
    </submittedName>
</protein>
<comment type="caution">
    <text evidence="1">The sequence shown here is derived from an EMBL/GenBank/DDBJ whole genome shotgun (WGS) entry which is preliminary data.</text>
</comment>
<proteinExistence type="predicted"/>
<keyword evidence="2" id="KW-1185">Reference proteome</keyword>
<dbReference type="Proteomes" id="UP000295192">
    <property type="component" value="Unassembled WGS sequence"/>
</dbReference>
<dbReference type="EMBL" id="LSRL02000048">
    <property type="protein sequence ID" value="TDG47163.1"/>
    <property type="molecule type" value="Genomic_DNA"/>
</dbReference>
<gene>
    <name evidence="1" type="ORF">AWZ03_006428</name>
</gene>
<evidence type="ECO:0000313" key="2">
    <source>
        <dbReference type="Proteomes" id="UP000295192"/>
    </source>
</evidence>
<reference evidence="1 2" key="1">
    <citation type="journal article" date="2019" name="J. Hered.">
        <title>An Improved Genome Assembly for Drosophila navojoa, the Basal Species in the mojavensis Cluster.</title>
        <authorList>
            <person name="Vanderlinde T."/>
            <person name="Dupim E.G."/>
            <person name="Nazario-Yepiz N.O."/>
            <person name="Carvalho A.B."/>
        </authorList>
    </citation>
    <scope>NUCLEOTIDE SEQUENCE [LARGE SCALE GENOMIC DNA]</scope>
    <source>
        <strain evidence="1">Navoj_Jal97</strain>
        <tissue evidence="1">Whole organism</tissue>
    </source>
</reference>